<organism evidence="3 9">
    <name type="scientific">Escherichia coli</name>
    <dbReference type="NCBI Taxonomy" id="562"/>
    <lineage>
        <taxon>Bacteria</taxon>
        <taxon>Pseudomonadati</taxon>
        <taxon>Pseudomonadota</taxon>
        <taxon>Gammaproteobacteria</taxon>
        <taxon>Enterobacterales</taxon>
        <taxon>Enterobacteriaceae</taxon>
        <taxon>Escherichia</taxon>
    </lineage>
</organism>
<evidence type="ECO:0000313" key="9">
    <source>
        <dbReference type="Proteomes" id="UP000534332"/>
    </source>
</evidence>
<geneLocation type="plasmid" evidence="6">
    <name>unnamed2</name>
</geneLocation>
<evidence type="ECO:0000313" key="2">
    <source>
        <dbReference type="EMBL" id="EFF8956123.1"/>
    </source>
</evidence>
<feature type="transmembrane region" description="Helical" evidence="1">
    <location>
        <begin position="116"/>
        <end position="138"/>
    </location>
</feature>
<comment type="caution">
    <text evidence="3">The sequence shown here is derived from an EMBL/GenBank/DDBJ whole genome shotgun (WGS) entry which is preliminary data.</text>
</comment>
<keyword evidence="1" id="KW-0472">Membrane</keyword>
<evidence type="ECO:0000313" key="3">
    <source>
        <dbReference type="EMBL" id="EFG2163243.1"/>
    </source>
</evidence>
<reference evidence="4 10" key="4">
    <citation type="submission" date="2021-01" db="EMBL/GenBank/DDBJ databases">
        <title>Genomes of Escherichia coli STEC strains from raw meat-based diets for companion animals.</title>
        <authorList>
            <person name="Stevens M.J.A."/>
            <person name="Stephan R."/>
        </authorList>
    </citation>
    <scope>NUCLEOTIDE SEQUENCE [LARGE SCALE GENOMIC DNA]</scope>
    <source>
        <strain evidence="4">ATC7-7</strain>
        <strain evidence="5 10">LSC1-58</strain>
    </source>
</reference>
<dbReference type="EMBL" id="JAETYU010000020">
    <property type="protein sequence ID" value="MBL6204710.1"/>
    <property type="molecule type" value="Genomic_DNA"/>
</dbReference>
<accession>A0A0N8JA81</accession>
<dbReference type="Proteomes" id="UP000524010">
    <property type="component" value="Unassembled WGS sequence"/>
</dbReference>
<keyword evidence="6" id="KW-0614">Plasmid</keyword>
<evidence type="ECO:0000313" key="10">
    <source>
        <dbReference type="Proteomes" id="UP000615017"/>
    </source>
</evidence>
<feature type="transmembrane region" description="Helical" evidence="1">
    <location>
        <begin position="59"/>
        <end position="86"/>
    </location>
</feature>
<sequence length="148" mass="17088">MAFNSCCLLSMVLFCMDKENSSIPERWLIASGVAVILLTLLAFMSFPEPDVSMNRYYSWLMNVLILSVTGVMYVALSVVMVILYFLYERNSRLLYLSVLALIIAAGIWLLRFLDNFLMTPAFHVDLFVLWVLLCFLYIRCKNEMSIPE</sequence>
<dbReference type="EMBL" id="AASSGK010000044">
    <property type="protein sequence ID" value="EFG2163243.1"/>
    <property type="molecule type" value="Genomic_DNA"/>
</dbReference>
<reference evidence="2 8" key="3">
    <citation type="submission" date="2020-02" db="EMBL/GenBank/DDBJ databases">
        <authorList>
            <consortium name="PulseNet: The National Subtyping Network for Foodborne Disease Surveillance"/>
            <person name="Tarr C.L."/>
            <person name="Trees E."/>
            <person name="Katz L.S."/>
            <person name="Carleton-Romer H.A."/>
            <person name="Stroika S."/>
            <person name="Kucerova Z."/>
            <person name="Roache K.F."/>
            <person name="Sabol A.L."/>
            <person name="Besser J."/>
            <person name="Gerner-Smidt P."/>
        </authorList>
    </citation>
    <scope>NUCLEOTIDE SEQUENCE [LARGE SCALE GENOMIC DNA]</scope>
    <source>
        <strain evidence="2 8">PNUSAE005278</strain>
    </source>
</reference>
<keyword evidence="1" id="KW-0812">Transmembrane</keyword>
<dbReference type="EMBL" id="JAETYZ010000021">
    <property type="protein sequence ID" value="MBL6235568.1"/>
    <property type="molecule type" value="Genomic_DNA"/>
</dbReference>
<dbReference type="EMBL" id="RRNI01000137">
    <property type="protein sequence ID" value="TJH14459.1"/>
    <property type="molecule type" value="Genomic_DNA"/>
</dbReference>
<evidence type="ECO:0000313" key="8">
    <source>
        <dbReference type="Proteomes" id="UP000524010"/>
    </source>
</evidence>
<dbReference type="Proteomes" id="UP000615017">
    <property type="component" value="Unassembled WGS sequence"/>
</dbReference>
<keyword evidence="1" id="KW-1133">Transmembrane helix</keyword>
<dbReference type="EMBL" id="AASRHK010000059">
    <property type="protein sequence ID" value="EFF8956123.1"/>
    <property type="molecule type" value="Genomic_DNA"/>
</dbReference>
<evidence type="ECO:0000313" key="4">
    <source>
        <dbReference type="EMBL" id="MBL6204710.1"/>
    </source>
</evidence>
<gene>
    <name evidence="3" type="ORF">BRV02_004384</name>
    <name evidence="2" type="ORF">BTB68_004162</name>
    <name evidence="6" type="ORF">C9160_27375</name>
    <name evidence="5" type="ORF">JNA65_16850</name>
    <name evidence="4" type="ORF">JNA68_16105</name>
</gene>
<reference evidence="6 7" key="1">
    <citation type="submission" date="2018-12" db="EMBL/GenBank/DDBJ databases">
        <title>Food and Water Safety Consortium.</title>
        <authorList>
            <person name="Tyson S."/>
            <person name="Peterson C.-L."/>
            <person name="Olson A."/>
            <person name="Tyler S."/>
            <person name="Cabral J."/>
            <person name="Lynch T."/>
            <person name="Knox N."/>
            <person name="Van Domselaar G."/>
            <person name="Graham M."/>
        </authorList>
    </citation>
    <scope>NUCLEOTIDE SEQUENCE [LARGE SCALE GENOMIC DNA]</scope>
    <source>
        <strain evidence="6 7">FWSEC0384</strain>
        <plasmid evidence="6">unnamed2</plasmid>
    </source>
</reference>
<protein>
    <submittedName>
        <fullName evidence="3">Uncharacterized protein</fullName>
    </submittedName>
</protein>
<evidence type="ECO:0000256" key="1">
    <source>
        <dbReference type="SAM" id="Phobius"/>
    </source>
</evidence>
<name>A0A0N8JA81_ECOLX</name>
<evidence type="ECO:0000313" key="5">
    <source>
        <dbReference type="EMBL" id="MBL6235568.1"/>
    </source>
</evidence>
<dbReference type="AlphaFoldDB" id="A0A0N8JA81"/>
<dbReference type="Proteomes" id="UP000534332">
    <property type="component" value="Unassembled WGS sequence"/>
</dbReference>
<dbReference type="Proteomes" id="UP000306700">
    <property type="component" value="Unassembled WGS sequence"/>
</dbReference>
<evidence type="ECO:0000313" key="7">
    <source>
        <dbReference type="Proteomes" id="UP000306700"/>
    </source>
</evidence>
<feature type="transmembrane region" description="Helical" evidence="1">
    <location>
        <begin position="93"/>
        <end position="110"/>
    </location>
</feature>
<reference evidence="3 9" key="2">
    <citation type="submission" date="2020-02" db="EMBL/GenBank/DDBJ databases">
        <authorList>
            <person name="Ashton P.M."/>
            <person name="Dallman T."/>
            <person name="Nair S."/>
            <person name="De Pinna E."/>
            <person name="Peters T."/>
            <person name="Grant K."/>
        </authorList>
    </citation>
    <scope>NUCLEOTIDE SEQUENCE [LARGE SCALE GENOMIC DNA]</scope>
    <source>
        <strain evidence="3 9">188143</strain>
    </source>
</reference>
<dbReference type="Proteomes" id="UP000655659">
    <property type="component" value="Unassembled WGS sequence"/>
</dbReference>
<feature type="transmembrane region" description="Helical" evidence="1">
    <location>
        <begin position="27"/>
        <end position="47"/>
    </location>
</feature>
<proteinExistence type="predicted"/>
<evidence type="ECO:0000313" key="6">
    <source>
        <dbReference type="EMBL" id="TJH14459.1"/>
    </source>
</evidence>